<comment type="caution">
    <text evidence="6">The sequence shown here is derived from an EMBL/GenBank/DDBJ whole genome shotgun (WGS) entry which is preliminary data.</text>
</comment>
<dbReference type="Gene3D" id="1.10.10.60">
    <property type="entry name" value="Homeodomain-like"/>
    <property type="match status" value="1"/>
</dbReference>
<accession>A0ABQ3XRB1</accession>
<organism evidence="6 7">
    <name type="scientific">Actinoplanes couchii</name>
    <dbReference type="NCBI Taxonomy" id="403638"/>
    <lineage>
        <taxon>Bacteria</taxon>
        <taxon>Bacillati</taxon>
        <taxon>Actinomycetota</taxon>
        <taxon>Actinomycetes</taxon>
        <taxon>Micromonosporales</taxon>
        <taxon>Micromonosporaceae</taxon>
        <taxon>Actinoplanes</taxon>
    </lineage>
</organism>
<dbReference type="InterPro" id="IPR050109">
    <property type="entry name" value="HTH-type_TetR-like_transc_reg"/>
</dbReference>
<gene>
    <name evidence="6" type="ORF">Aco03nite_094510</name>
</gene>
<dbReference type="Gene3D" id="1.10.357.10">
    <property type="entry name" value="Tetracycline Repressor, domain 2"/>
    <property type="match status" value="1"/>
</dbReference>
<dbReference type="InterPro" id="IPR036271">
    <property type="entry name" value="Tet_transcr_reg_TetR-rel_C_sf"/>
</dbReference>
<protein>
    <submittedName>
        <fullName evidence="6">TetR family transcriptional regulator</fullName>
    </submittedName>
</protein>
<proteinExistence type="predicted"/>
<dbReference type="InterPro" id="IPR009057">
    <property type="entry name" value="Homeodomain-like_sf"/>
</dbReference>
<keyword evidence="1" id="KW-0805">Transcription regulation</keyword>
<dbReference type="Proteomes" id="UP000612282">
    <property type="component" value="Unassembled WGS sequence"/>
</dbReference>
<dbReference type="PROSITE" id="PS50977">
    <property type="entry name" value="HTH_TETR_2"/>
    <property type="match status" value="1"/>
</dbReference>
<keyword evidence="3" id="KW-0804">Transcription</keyword>
<evidence type="ECO:0000259" key="5">
    <source>
        <dbReference type="PROSITE" id="PS50977"/>
    </source>
</evidence>
<dbReference type="InterPro" id="IPR011075">
    <property type="entry name" value="TetR_C"/>
</dbReference>
<reference evidence="6 7" key="1">
    <citation type="submission" date="2021-01" db="EMBL/GenBank/DDBJ databases">
        <title>Whole genome shotgun sequence of Actinoplanes couchii NBRC 106145.</title>
        <authorList>
            <person name="Komaki H."/>
            <person name="Tamura T."/>
        </authorList>
    </citation>
    <scope>NUCLEOTIDE SEQUENCE [LARGE SCALE GENOMIC DNA]</scope>
    <source>
        <strain evidence="6 7">NBRC 106145</strain>
    </source>
</reference>
<evidence type="ECO:0000313" key="7">
    <source>
        <dbReference type="Proteomes" id="UP000612282"/>
    </source>
</evidence>
<keyword evidence="2 4" id="KW-0238">DNA-binding</keyword>
<dbReference type="InterPro" id="IPR001647">
    <property type="entry name" value="HTH_TetR"/>
</dbReference>
<dbReference type="RefSeq" id="WP_203808634.1">
    <property type="nucleotide sequence ID" value="NZ_BAAAQE010000094.1"/>
</dbReference>
<dbReference type="PANTHER" id="PTHR30055">
    <property type="entry name" value="HTH-TYPE TRANSCRIPTIONAL REGULATOR RUTR"/>
    <property type="match status" value="1"/>
</dbReference>
<keyword evidence="7" id="KW-1185">Reference proteome</keyword>
<evidence type="ECO:0000256" key="4">
    <source>
        <dbReference type="PROSITE-ProRule" id="PRU00335"/>
    </source>
</evidence>
<evidence type="ECO:0000256" key="1">
    <source>
        <dbReference type="ARBA" id="ARBA00023015"/>
    </source>
</evidence>
<feature type="DNA-binding region" description="H-T-H motif" evidence="4">
    <location>
        <begin position="35"/>
        <end position="54"/>
    </location>
</feature>
<name>A0ABQ3XRB1_9ACTN</name>
<feature type="domain" description="HTH tetR-type" evidence="5">
    <location>
        <begin position="12"/>
        <end position="72"/>
    </location>
</feature>
<dbReference type="PRINTS" id="PR00455">
    <property type="entry name" value="HTHTETR"/>
</dbReference>
<dbReference type="SUPFAM" id="SSF48498">
    <property type="entry name" value="Tetracyclin repressor-like, C-terminal domain"/>
    <property type="match status" value="1"/>
</dbReference>
<dbReference type="SUPFAM" id="SSF46689">
    <property type="entry name" value="Homeodomain-like"/>
    <property type="match status" value="1"/>
</dbReference>
<dbReference type="Pfam" id="PF00440">
    <property type="entry name" value="TetR_N"/>
    <property type="match status" value="1"/>
</dbReference>
<dbReference type="EMBL" id="BOMG01000118">
    <property type="protein sequence ID" value="GID61047.1"/>
    <property type="molecule type" value="Genomic_DNA"/>
</dbReference>
<sequence length="190" mass="20345">MVEVRRGRARSEVTRRAILAATRDELTAHGYDRLSIDRIAAAAGAGKQTVYRWYPSKVALVADCLLADRVFDGVAPVADTGDLVADLRVWLRAFAAQFDRPDTAAFIRAATAAAAESDQVAIRFYEQSTAAAETALAERLRAGEAAGQLKPGVAAATAQSLIGAMLYRLLTRQPVTAEFADQLVSALPVR</sequence>
<dbReference type="PANTHER" id="PTHR30055:SF148">
    <property type="entry name" value="TETR-FAMILY TRANSCRIPTIONAL REGULATOR"/>
    <property type="match status" value="1"/>
</dbReference>
<evidence type="ECO:0000313" key="6">
    <source>
        <dbReference type="EMBL" id="GID61047.1"/>
    </source>
</evidence>
<dbReference type="Pfam" id="PF16859">
    <property type="entry name" value="TetR_C_11"/>
    <property type="match status" value="1"/>
</dbReference>
<evidence type="ECO:0000256" key="2">
    <source>
        <dbReference type="ARBA" id="ARBA00023125"/>
    </source>
</evidence>
<evidence type="ECO:0000256" key="3">
    <source>
        <dbReference type="ARBA" id="ARBA00023163"/>
    </source>
</evidence>